<protein>
    <submittedName>
        <fullName evidence="1">Type VII secretion protein EccB</fullName>
    </submittedName>
</protein>
<dbReference type="Gene3D" id="2.40.50.910">
    <property type="entry name" value="Type VII secretion system EccB, repeat 3 domain"/>
    <property type="match status" value="1"/>
</dbReference>
<dbReference type="Gene3D" id="3.30.2390.20">
    <property type="entry name" value="Type VII secretion system EccB, repeat 1 domain"/>
    <property type="match status" value="1"/>
</dbReference>
<gene>
    <name evidence="1" type="ORF">ACEZDG_37295</name>
</gene>
<organism evidence="1 2">
    <name type="scientific">Streptacidiphilus alkalitolerans</name>
    <dbReference type="NCBI Taxonomy" id="3342712"/>
    <lineage>
        <taxon>Bacteria</taxon>
        <taxon>Bacillati</taxon>
        <taxon>Actinomycetota</taxon>
        <taxon>Actinomycetes</taxon>
        <taxon>Kitasatosporales</taxon>
        <taxon>Streptomycetaceae</taxon>
        <taxon>Streptacidiphilus</taxon>
    </lineage>
</organism>
<dbReference type="InterPro" id="IPR044857">
    <property type="entry name" value="T7SS_EccB_R1"/>
</dbReference>
<proteinExistence type="predicted"/>
<evidence type="ECO:0000313" key="1">
    <source>
        <dbReference type="EMBL" id="MFC1414927.1"/>
    </source>
</evidence>
<dbReference type="Proteomes" id="UP001592582">
    <property type="component" value="Unassembled WGS sequence"/>
</dbReference>
<name>A0ABV6VMF5_9ACTN</name>
<dbReference type="PANTHER" id="PTHR40765">
    <property type="entry name" value="ESX-2 SECRETION SYSTEM ATPASE ECCB2"/>
    <property type="match status" value="1"/>
</dbReference>
<evidence type="ECO:0000313" key="2">
    <source>
        <dbReference type="Proteomes" id="UP001592582"/>
    </source>
</evidence>
<dbReference type="PANTHER" id="PTHR40765:SF2">
    <property type="entry name" value="ESX-2 SECRETION SYSTEM ATPASE ECCB2"/>
    <property type="match status" value="1"/>
</dbReference>
<dbReference type="Pfam" id="PF05108">
    <property type="entry name" value="T7SS_ESX1_EccB"/>
    <property type="match status" value="2"/>
</dbReference>
<reference evidence="1 2" key="1">
    <citation type="submission" date="2024-09" db="EMBL/GenBank/DDBJ databases">
        <authorList>
            <person name="Lee S.D."/>
        </authorList>
    </citation>
    <scope>NUCLEOTIDE SEQUENCE [LARGE SCALE GENOMIC DNA]</scope>
    <source>
        <strain evidence="1 2">N1-1</strain>
    </source>
</reference>
<accession>A0ABV6VMF5</accession>
<dbReference type="InterPro" id="IPR042485">
    <property type="entry name" value="T7SS_EccB_R3"/>
</dbReference>
<dbReference type="EMBL" id="JBHEZX010000031">
    <property type="protein sequence ID" value="MFC1414927.1"/>
    <property type="molecule type" value="Genomic_DNA"/>
</dbReference>
<keyword evidence="2" id="KW-1185">Reference proteome</keyword>
<dbReference type="InterPro" id="IPR007795">
    <property type="entry name" value="T7SS_EccB"/>
</dbReference>
<sequence length="592" mass="59968">MASRRNELSAYTFSRRRTVAAFLQPSGGGNEEDVPKPRRAFMPSLIAGAVAVAGFGAYGMIKPSAPLHWDQANAVIVDKQTTTRYVMLGGQLHPVLNIASARLLLGVDSTVEEVDDSVLNSGSVPHGPTLGIPYAPDSLPTAKDAATPKTWAECDRPAASGQSGTDQKLFVLGGADAAKVTTAAVAPTSTPGAPQSADGRPAGGPVGSREALYVEAPSGLYLVDSTGTAHQLVSDGSQPSALDGYGAAVGAAPTHKASNTPSGTHTTPSSSTTGKPVTPSSPATPVTKAAPAKDPATTAAAELLATAAFGGNVGLPQTVTKEWLDTLRPGDPISLPKGEMADFGDPTPITLDNIRFNVGDLFQETDNSGQVRHYVVLKDGIHKVSDFTDRLIVALHKNKSPEPKVDPLAAVGANNSAAFLADKDWPQNLVSQANVGAANGSGPAVACSVYTGATGETGAPVQALWTGSDYPIDSNSGSAGVYVTPGTGLLYRAVTGTSTTSGSVDLLTDTGLRYPVQMNADTTAAPTTPAADPSAAPSDGASAAAGGQPNTTQALLGYQTVDPIPVVPESWSGLLPTGPGLNPGAAVQQQGS</sequence>
<comment type="caution">
    <text evidence="1">The sequence shown here is derived from an EMBL/GenBank/DDBJ whole genome shotgun (WGS) entry which is preliminary data.</text>
</comment>